<keyword evidence="5" id="KW-1185">Reference proteome</keyword>
<dbReference type="PROSITE" id="PS50853">
    <property type="entry name" value="FN3"/>
    <property type="match status" value="1"/>
</dbReference>
<keyword evidence="1" id="KW-0326">Glycosidase</keyword>
<evidence type="ECO:0000256" key="2">
    <source>
        <dbReference type="ARBA" id="ARBA00023326"/>
    </source>
</evidence>
<dbReference type="RefSeq" id="WP_168911073.1">
    <property type="nucleotide sequence ID" value="NZ_JABACI010000001.1"/>
</dbReference>
<comment type="caution">
    <text evidence="4">The sequence shown here is derived from an EMBL/GenBank/DDBJ whole genome shotgun (WGS) entry which is preliminary data.</text>
</comment>
<dbReference type="Proteomes" id="UP001429745">
    <property type="component" value="Unassembled WGS sequence"/>
</dbReference>
<keyword evidence="1" id="KW-0378">Hydrolase</keyword>
<protein>
    <submittedName>
        <fullName evidence="4">Fibronectin type III domain-containing protein</fullName>
    </submittedName>
</protein>
<feature type="domain" description="Fibronectin type-III" evidence="3">
    <location>
        <begin position="141"/>
        <end position="230"/>
    </location>
</feature>
<evidence type="ECO:0000259" key="3">
    <source>
        <dbReference type="PROSITE" id="PS50853"/>
    </source>
</evidence>
<evidence type="ECO:0000256" key="1">
    <source>
        <dbReference type="ARBA" id="ARBA00023295"/>
    </source>
</evidence>
<proteinExistence type="predicted"/>
<organism evidence="4 5">
    <name type="scientific">Microbacterium salsuginis</name>
    <dbReference type="NCBI Taxonomy" id="2722803"/>
    <lineage>
        <taxon>Bacteria</taxon>
        <taxon>Bacillati</taxon>
        <taxon>Actinomycetota</taxon>
        <taxon>Actinomycetes</taxon>
        <taxon>Micrococcales</taxon>
        <taxon>Microbacteriaceae</taxon>
        <taxon>Microbacterium</taxon>
    </lineage>
</organism>
<name>A0ABX1KAZ2_9MICO</name>
<dbReference type="InterPro" id="IPR003961">
    <property type="entry name" value="FN3_dom"/>
</dbReference>
<dbReference type="InterPro" id="IPR036116">
    <property type="entry name" value="FN3_sf"/>
</dbReference>
<dbReference type="Gene3D" id="2.60.40.10">
    <property type="entry name" value="Immunoglobulins"/>
    <property type="match status" value="1"/>
</dbReference>
<dbReference type="InterPro" id="IPR013783">
    <property type="entry name" value="Ig-like_fold"/>
</dbReference>
<evidence type="ECO:0000313" key="4">
    <source>
        <dbReference type="EMBL" id="NLP82581.1"/>
    </source>
</evidence>
<reference evidence="4 5" key="1">
    <citation type="submission" date="2020-04" db="EMBL/GenBank/DDBJ databases">
        <title>CFH 90308 Microbacterium sp.</title>
        <authorList>
            <person name="Nie G."/>
            <person name="Ming H."/>
            <person name="Xia T."/>
        </authorList>
    </citation>
    <scope>NUCLEOTIDE SEQUENCE [LARGE SCALE GENOMIC DNA]</scope>
    <source>
        <strain evidence="4 5">CFH 90308</strain>
    </source>
</reference>
<keyword evidence="2" id="KW-0624">Polysaccharide degradation</keyword>
<gene>
    <name evidence="4" type="ORF">HF576_01845</name>
</gene>
<accession>A0ABX1KAZ2</accession>
<evidence type="ECO:0000313" key="5">
    <source>
        <dbReference type="Proteomes" id="UP001429745"/>
    </source>
</evidence>
<dbReference type="EMBL" id="JABACI010000001">
    <property type="protein sequence ID" value="NLP82581.1"/>
    <property type="molecule type" value="Genomic_DNA"/>
</dbReference>
<keyword evidence="2" id="KW-0119">Carbohydrate metabolism</keyword>
<dbReference type="CDD" id="cd00063">
    <property type="entry name" value="FN3"/>
    <property type="match status" value="1"/>
</dbReference>
<dbReference type="SUPFAM" id="SSF49265">
    <property type="entry name" value="Fibronectin type III"/>
    <property type="match status" value="1"/>
</dbReference>
<sequence>MGTVRIGGIVKSSPSTQFWLEADWVAQEVGNNRSLMRVWLRAANGPAGSTGSSFGGYGIQEAYADGHGRVGWHEGNPFLPGGYGQNAQRWHDHVADRWYGHDANGFGPSVGLSMHLAYGTIDEWHGGSIGAPGRIPKPPGAPVPIGLDQIGPTSMRYMFSGTTDGGSPIREWRIGYGTSPAGPQFYVGSSGTSVVGGLTPATEWFFWSQGRNDYGWGPLSARLSARTLASLYVGKGGAFPAAAAVNVGKAGAFPAIAELRVGRGGSFVTPGS</sequence>